<dbReference type="SUPFAM" id="SSF56601">
    <property type="entry name" value="beta-lactamase/transpeptidase-like"/>
    <property type="match status" value="1"/>
</dbReference>
<dbReference type="Pfam" id="PF00144">
    <property type="entry name" value="Beta-lactamase"/>
    <property type="match status" value="1"/>
</dbReference>
<name>A0A2U0HWC8_9FLAO</name>
<comment type="caution">
    <text evidence="2">The sequence shown here is derived from an EMBL/GenBank/DDBJ whole genome shotgun (WGS) entry which is preliminary data.</text>
</comment>
<reference evidence="2 3" key="1">
    <citation type="submission" date="2018-04" db="EMBL/GenBank/DDBJ databases">
        <title>Marixanthomonas spongiae HN-E44 sp. nov., isolated from a marine sponge.</title>
        <authorList>
            <person name="Luo L."/>
            <person name="Zhuang L."/>
        </authorList>
    </citation>
    <scope>NUCLEOTIDE SEQUENCE [LARGE SCALE GENOMIC DNA]</scope>
    <source>
        <strain evidence="2 3">HN-E44</strain>
    </source>
</reference>
<protein>
    <submittedName>
        <fullName evidence="2">Serine hydrolase</fullName>
    </submittedName>
</protein>
<evidence type="ECO:0000313" key="3">
    <source>
        <dbReference type="Proteomes" id="UP000245962"/>
    </source>
</evidence>
<dbReference type="RefSeq" id="WP_116695357.1">
    <property type="nucleotide sequence ID" value="NZ_QEHR01000010.1"/>
</dbReference>
<gene>
    <name evidence="2" type="ORF">DDV96_13775</name>
</gene>
<keyword evidence="2" id="KW-0378">Hydrolase</keyword>
<dbReference type="AlphaFoldDB" id="A0A2U0HWC8"/>
<dbReference type="GO" id="GO:0016787">
    <property type="term" value="F:hydrolase activity"/>
    <property type="evidence" value="ECO:0007669"/>
    <property type="project" value="UniProtKB-KW"/>
</dbReference>
<dbReference type="Gene3D" id="3.40.710.10">
    <property type="entry name" value="DD-peptidase/beta-lactamase superfamily"/>
    <property type="match status" value="2"/>
</dbReference>
<evidence type="ECO:0000259" key="1">
    <source>
        <dbReference type="Pfam" id="PF00144"/>
    </source>
</evidence>
<dbReference type="Proteomes" id="UP000245962">
    <property type="component" value="Unassembled WGS sequence"/>
</dbReference>
<dbReference type="InterPro" id="IPR050491">
    <property type="entry name" value="AmpC-like"/>
</dbReference>
<keyword evidence="3" id="KW-1185">Reference proteome</keyword>
<proteinExistence type="predicted"/>
<organism evidence="2 3">
    <name type="scientific">Marixanthomonas spongiae</name>
    <dbReference type="NCBI Taxonomy" id="2174845"/>
    <lineage>
        <taxon>Bacteria</taxon>
        <taxon>Pseudomonadati</taxon>
        <taxon>Bacteroidota</taxon>
        <taxon>Flavobacteriia</taxon>
        <taxon>Flavobacteriales</taxon>
        <taxon>Flavobacteriaceae</taxon>
        <taxon>Marixanthomonas</taxon>
    </lineage>
</organism>
<dbReference type="InterPro" id="IPR001466">
    <property type="entry name" value="Beta-lactam-related"/>
</dbReference>
<dbReference type="OrthoDB" id="9793489at2"/>
<dbReference type="PANTHER" id="PTHR46825">
    <property type="entry name" value="D-ALANYL-D-ALANINE-CARBOXYPEPTIDASE/ENDOPEPTIDASE AMPH"/>
    <property type="match status" value="1"/>
</dbReference>
<dbReference type="PANTHER" id="PTHR46825:SF9">
    <property type="entry name" value="BETA-LACTAMASE-RELATED DOMAIN-CONTAINING PROTEIN"/>
    <property type="match status" value="1"/>
</dbReference>
<dbReference type="EMBL" id="QEHR01000010">
    <property type="protein sequence ID" value="PVW13172.1"/>
    <property type="molecule type" value="Genomic_DNA"/>
</dbReference>
<feature type="domain" description="Beta-lactamase-related" evidence="1">
    <location>
        <begin position="50"/>
        <end position="135"/>
    </location>
</feature>
<dbReference type="InterPro" id="IPR012338">
    <property type="entry name" value="Beta-lactam/transpept-like"/>
</dbReference>
<sequence length="380" mass="43300">MTKKILYFTILLSILWSCKNDNKNKSEYLEIQSKDKINTLANRYLELNRFSGTIVVAKDDSIIYNQSFGLADYENEVPFSSKTAFKIGEITKLITSDLINRLVKEKKILLTDKVSEHLPEIESDIRVGDLMKHDSNVDYNIAGQLIEKVTNKSYQENIAKYSAELGLENTYFQKNETSSAVGYLYHNYSGNGLELEKAPVYNLEEAFSSNGLKSTANDLMKILKSYPKQIHMDGYLDTDGFSYSIVNDLENKKSIVVLSNRKHPVANEISNSIDAILEGKEFTLPLLREPFDIDKTILKDFTGKYALNENVNFEVLNSNDSLFVLMGPNKVYLVPQSSNQFYMKEADASMRFSRDSTDMVDKIVLLNGFIDSEQIAYRKK</sequence>
<accession>A0A2U0HWC8</accession>
<evidence type="ECO:0000313" key="2">
    <source>
        <dbReference type="EMBL" id="PVW13172.1"/>
    </source>
</evidence>